<organism evidence="2 3">
    <name type="scientific">Colletotrichum sublineola</name>
    <name type="common">Sorghum anthracnose fungus</name>
    <dbReference type="NCBI Taxonomy" id="1173701"/>
    <lineage>
        <taxon>Eukaryota</taxon>
        <taxon>Fungi</taxon>
        <taxon>Dikarya</taxon>
        <taxon>Ascomycota</taxon>
        <taxon>Pezizomycotina</taxon>
        <taxon>Sordariomycetes</taxon>
        <taxon>Hypocreomycetidae</taxon>
        <taxon>Glomerellales</taxon>
        <taxon>Glomerellaceae</taxon>
        <taxon>Colletotrichum</taxon>
        <taxon>Colletotrichum graminicola species complex</taxon>
    </lineage>
</organism>
<feature type="compositionally biased region" description="Basic residues" evidence="1">
    <location>
        <begin position="48"/>
        <end position="58"/>
    </location>
</feature>
<feature type="non-terminal residue" evidence="2">
    <location>
        <position position="1"/>
    </location>
</feature>
<dbReference type="EMBL" id="JMSE01001164">
    <property type="protein sequence ID" value="KDN64055.1"/>
    <property type="molecule type" value="Genomic_DNA"/>
</dbReference>
<proteinExistence type="predicted"/>
<feature type="compositionally biased region" description="Low complexity" evidence="1">
    <location>
        <begin position="29"/>
        <end position="47"/>
    </location>
</feature>
<feature type="region of interest" description="Disordered" evidence="1">
    <location>
        <begin position="1"/>
        <end position="58"/>
    </location>
</feature>
<dbReference type="Proteomes" id="UP000027238">
    <property type="component" value="Unassembled WGS sequence"/>
</dbReference>
<sequence length="58" mass="6495">QTSEWSGTLTVIHSRSETNSPLSRRCGRSSRTSWPRSPSKTRGARTTARARRGTRKGH</sequence>
<dbReference type="AlphaFoldDB" id="A0A066XDE5"/>
<feature type="non-terminal residue" evidence="2">
    <location>
        <position position="58"/>
    </location>
</feature>
<reference evidence="3" key="1">
    <citation type="journal article" date="2014" name="Genome Announc.">
        <title>Draft genome sequence of Colletotrichum sublineola, a destructive pathogen of cultivated sorghum.</title>
        <authorList>
            <person name="Baroncelli R."/>
            <person name="Sanz-Martin J.M."/>
            <person name="Rech G.E."/>
            <person name="Sukno S.A."/>
            <person name="Thon M.R."/>
        </authorList>
    </citation>
    <scope>NUCLEOTIDE SEQUENCE [LARGE SCALE GENOMIC DNA]</scope>
    <source>
        <strain evidence="3">TX430BB</strain>
    </source>
</reference>
<gene>
    <name evidence="2" type="ORF">CSUB01_06425</name>
</gene>
<feature type="compositionally biased region" description="Polar residues" evidence="1">
    <location>
        <begin position="1"/>
        <end position="22"/>
    </location>
</feature>
<protein>
    <submittedName>
        <fullName evidence="2">Uncharacterized protein</fullName>
    </submittedName>
</protein>
<evidence type="ECO:0000313" key="3">
    <source>
        <dbReference type="Proteomes" id="UP000027238"/>
    </source>
</evidence>
<name>A0A066XDE5_COLSU</name>
<evidence type="ECO:0000313" key="2">
    <source>
        <dbReference type="EMBL" id="KDN64055.1"/>
    </source>
</evidence>
<comment type="caution">
    <text evidence="2">The sequence shown here is derived from an EMBL/GenBank/DDBJ whole genome shotgun (WGS) entry which is preliminary data.</text>
</comment>
<evidence type="ECO:0000256" key="1">
    <source>
        <dbReference type="SAM" id="MobiDB-lite"/>
    </source>
</evidence>
<keyword evidence="3" id="KW-1185">Reference proteome</keyword>
<accession>A0A066XDE5</accession>
<dbReference type="HOGENOM" id="CLU_2984463_0_0_1"/>